<keyword evidence="2" id="KW-0132">Cell division</keyword>
<feature type="compositionally biased region" description="Polar residues" evidence="6">
    <location>
        <begin position="72"/>
        <end position="85"/>
    </location>
</feature>
<organism evidence="7 8">
    <name type="scientific">Galdieria sulphuraria</name>
    <name type="common">Red alga</name>
    <dbReference type="NCBI Taxonomy" id="130081"/>
    <lineage>
        <taxon>Eukaryota</taxon>
        <taxon>Rhodophyta</taxon>
        <taxon>Bangiophyceae</taxon>
        <taxon>Galdieriales</taxon>
        <taxon>Galdieriaceae</taxon>
        <taxon>Galdieria</taxon>
    </lineage>
</organism>
<accession>M2Y5Z7</accession>
<evidence type="ECO:0000313" key="7">
    <source>
        <dbReference type="EMBL" id="EME31403.1"/>
    </source>
</evidence>
<dbReference type="GO" id="GO:0007064">
    <property type="term" value="P:mitotic sister chromatid cohesion"/>
    <property type="evidence" value="ECO:0007669"/>
    <property type="project" value="InterPro"/>
</dbReference>
<evidence type="ECO:0000256" key="4">
    <source>
        <dbReference type="ARBA" id="ARBA00023242"/>
    </source>
</evidence>
<proteinExistence type="predicted"/>
<comment type="subcellular location">
    <subcellularLocation>
        <location evidence="1">Nucleus</location>
    </subcellularLocation>
</comment>
<keyword evidence="5" id="KW-0131">Cell cycle</keyword>
<dbReference type="InterPro" id="IPR039776">
    <property type="entry name" value="Pds5"/>
</dbReference>
<dbReference type="PANTHER" id="PTHR12663">
    <property type="entry name" value="ANDROGEN INDUCED INHIBITOR OF PROLIFERATION AS3 / PDS5-RELATED"/>
    <property type="match status" value="1"/>
</dbReference>
<dbReference type="PANTHER" id="PTHR12663:SF0">
    <property type="entry name" value="PRECOCIOUS DISSOCIATION OF SISTERS 5, ISOFORM A"/>
    <property type="match status" value="1"/>
</dbReference>
<dbReference type="InterPro" id="IPR011989">
    <property type="entry name" value="ARM-like"/>
</dbReference>
<dbReference type="RefSeq" id="XP_005707923.1">
    <property type="nucleotide sequence ID" value="XM_005707866.1"/>
</dbReference>
<dbReference type="eggNOG" id="KOG1525">
    <property type="taxonomic scope" value="Eukaryota"/>
</dbReference>
<dbReference type="GO" id="GO:0006281">
    <property type="term" value="P:DNA repair"/>
    <property type="evidence" value="ECO:0007669"/>
    <property type="project" value="TreeGrafter"/>
</dbReference>
<dbReference type="OrthoDB" id="2139at2759"/>
<dbReference type="STRING" id="130081.M2Y5Z7"/>
<sequence length="1292" mass="148349">MKRSKTKKSHPKKSLHTKNVRKRKMSSDSRPISQMFQVSGPRNNAIDSYISNIEVSQSSSAEPLISKKENEPNNTNQTLENNFPTVERNSSELNKYLSSLDSWRDLGPEALTKQIRILCEQLMAVPQESLSTEESENLAIAAKSLCASCFLESKNQNIRILSACCLADILRLFAPETPFSKDELKLKFFSQRIFPFFIRQLSGLENFEGSLFPWYFYLLERLATTKAFALVANDEEISVDLLEKCFTIISENHSYKVHLYLTELMANVVEEADQISQSVLDAALMRLIPPFSQQSPESYKLAKMLVLRCKDSLQLPVSSFLNAVFVDKRTVDSDLRDRVHDLVQQLFYVAPDLLLYVFPGLEAELKVEDVNVRTKSIRLLGKLFSSSDSNLFEKYATLFDELLGRFYDVEPSIRVELCILAESILRVHPNVSTKIQKYLQERVLDTDEKVRETAIQKICSNWNAFSVETLKSVVSRLYDKKARIRKETIQQITKAFLQELAMVEKNWNKNKEQRKELSRKLSWVPEELLIAYERLHRENDDESCFMIERFIFFEEAKTFEGQANLMFYVENVFWTLKNGKKVFESLIAKHRKANKCLSYLLSIIDKNNEAVKANAADSNEGNAADVSFNEAIQVLAKALEHKRAEELLHSVFRTKNRSIVKHLRSICSLYSSTSDKLASIESLRRVFHTRTELWSFIESCFLCRCSCLLFNKVSAVELLDSIRSNSSKTSSCLGKTKLQFDFSLIFARHFPEFFDDQIRCIEELLRTFSNEGKTKRRSKRNKTARAACEKEGYDLAYLLRVLELLFYVAKDLQSTAESNLWQLLSEISLKDTLPQEGVKYAIGSLAQMFGHSYSDISWRKFIERVLSQPNWKLNLDEDRISRILCIFSQLVKHGPVKSVESLEEIVCFSLEEILNPAGKTFKSHQIYVLAIKLIGNLVINSEDLSTIPFSPKLILDILFDILRRRGNVKGTLNNSNQQEATDSFGDVRLSCAKVLLKMQRKSFIKEFFGPFEFLEVGLTIQDPIPEVRLKFMQRLCKELLHHRLSFKWFSFFALTAVDPDKTNYTSAVRLASKVVQIRHLYVNQVKNQQVSNENDFGHSFFSLLPECNLMHLVWILAHHPDFQTDKVQDNFADTSKCLDFFFERILETRQDHAMFLQQILRAILLSEDATESSVSSGTEAIREVAQVALTIMKKKQEGKKWDLSEYTGMLILPASMYRMTATTETNKRKNLTVSDDSGPLVASSFRSNSNLEGSLHTNMKDNSPWKGAMFDFADDIVNDENVVANTQLHTIG</sequence>
<dbReference type="InterPro" id="IPR016024">
    <property type="entry name" value="ARM-type_fold"/>
</dbReference>
<evidence type="ECO:0000256" key="6">
    <source>
        <dbReference type="SAM" id="MobiDB-lite"/>
    </source>
</evidence>
<protein>
    <submittedName>
        <fullName evidence="7">Sister chromatid cohesion protein PDS5</fullName>
    </submittedName>
</protein>
<evidence type="ECO:0000256" key="1">
    <source>
        <dbReference type="ARBA" id="ARBA00004123"/>
    </source>
</evidence>
<feature type="compositionally biased region" description="Polar residues" evidence="6">
    <location>
        <begin position="28"/>
        <end position="40"/>
    </location>
</feature>
<feature type="compositionally biased region" description="Basic residues" evidence="6">
    <location>
        <begin position="1"/>
        <end position="24"/>
    </location>
</feature>
<dbReference type="GO" id="GO:0005634">
    <property type="term" value="C:nucleus"/>
    <property type="evidence" value="ECO:0007669"/>
    <property type="project" value="UniProtKB-SubCell"/>
</dbReference>
<evidence type="ECO:0000256" key="5">
    <source>
        <dbReference type="ARBA" id="ARBA00023306"/>
    </source>
</evidence>
<keyword evidence="8" id="KW-1185">Reference proteome</keyword>
<name>M2Y5Z7_GALSU</name>
<dbReference type="Proteomes" id="UP000030680">
    <property type="component" value="Unassembled WGS sequence"/>
</dbReference>
<evidence type="ECO:0000313" key="8">
    <source>
        <dbReference type="Proteomes" id="UP000030680"/>
    </source>
</evidence>
<dbReference type="SUPFAM" id="SSF48371">
    <property type="entry name" value="ARM repeat"/>
    <property type="match status" value="1"/>
</dbReference>
<dbReference type="GO" id="GO:0000785">
    <property type="term" value="C:chromatin"/>
    <property type="evidence" value="ECO:0007669"/>
    <property type="project" value="TreeGrafter"/>
</dbReference>
<feature type="region of interest" description="Disordered" evidence="6">
    <location>
        <begin position="1"/>
        <end position="40"/>
    </location>
</feature>
<keyword evidence="4" id="KW-0539">Nucleus</keyword>
<dbReference type="KEGG" id="gsl:Gasu_13670"/>
<dbReference type="GO" id="GO:0051301">
    <property type="term" value="P:cell division"/>
    <property type="evidence" value="ECO:0007669"/>
    <property type="project" value="UniProtKB-KW"/>
</dbReference>
<dbReference type="OMA" id="EKWEIVA"/>
<evidence type="ECO:0000256" key="3">
    <source>
        <dbReference type="ARBA" id="ARBA00022776"/>
    </source>
</evidence>
<reference evidence="8" key="1">
    <citation type="journal article" date="2013" name="Science">
        <title>Gene transfer from bacteria and archaea facilitated evolution of an extremophilic eukaryote.</title>
        <authorList>
            <person name="Schonknecht G."/>
            <person name="Chen W.H."/>
            <person name="Ternes C.M."/>
            <person name="Barbier G.G."/>
            <person name="Shrestha R.P."/>
            <person name="Stanke M."/>
            <person name="Brautigam A."/>
            <person name="Baker B.J."/>
            <person name="Banfield J.F."/>
            <person name="Garavito R.M."/>
            <person name="Carr K."/>
            <person name="Wilkerson C."/>
            <person name="Rensing S.A."/>
            <person name="Gagneul D."/>
            <person name="Dickenson N.E."/>
            <person name="Oesterhelt C."/>
            <person name="Lercher M.J."/>
            <person name="Weber A.P."/>
        </authorList>
    </citation>
    <scope>NUCLEOTIDE SEQUENCE [LARGE SCALE GENOMIC DNA]</scope>
    <source>
        <strain evidence="8">074W</strain>
    </source>
</reference>
<gene>
    <name evidence="7" type="ORF">Gasu_13670</name>
</gene>
<keyword evidence="3" id="KW-0498">Mitosis</keyword>
<dbReference type="Gene3D" id="1.25.10.10">
    <property type="entry name" value="Leucine-rich Repeat Variant"/>
    <property type="match status" value="1"/>
</dbReference>
<dbReference type="Gramene" id="EME31403">
    <property type="protein sequence ID" value="EME31403"/>
    <property type="gene ID" value="Gasu_13670"/>
</dbReference>
<dbReference type="EMBL" id="KB454492">
    <property type="protein sequence ID" value="EME31403.1"/>
    <property type="molecule type" value="Genomic_DNA"/>
</dbReference>
<dbReference type="Pfam" id="PF20168">
    <property type="entry name" value="PDS5"/>
    <property type="match status" value="1"/>
</dbReference>
<dbReference type="GeneID" id="17090051"/>
<evidence type="ECO:0000256" key="2">
    <source>
        <dbReference type="ARBA" id="ARBA00022618"/>
    </source>
</evidence>
<feature type="region of interest" description="Disordered" evidence="6">
    <location>
        <begin position="61"/>
        <end position="85"/>
    </location>
</feature>